<evidence type="ECO:0000256" key="2">
    <source>
        <dbReference type="ARBA" id="ARBA00022737"/>
    </source>
</evidence>
<dbReference type="Pfam" id="PF24883">
    <property type="entry name" value="NPHP3_N"/>
    <property type="match status" value="1"/>
</dbReference>
<feature type="compositionally biased region" description="Low complexity" evidence="5">
    <location>
        <begin position="71"/>
        <end position="92"/>
    </location>
</feature>
<dbReference type="EMBL" id="KV425900">
    <property type="protein sequence ID" value="KZW00584.1"/>
    <property type="molecule type" value="Genomic_DNA"/>
</dbReference>
<feature type="region of interest" description="Disordered" evidence="5">
    <location>
        <begin position="69"/>
        <end position="95"/>
    </location>
</feature>
<evidence type="ECO:0000256" key="1">
    <source>
        <dbReference type="ARBA" id="ARBA00022574"/>
    </source>
</evidence>
<dbReference type="STRING" id="1314781.A0A165NDC1"/>
<evidence type="ECO:0000256" key="4">
    <source>
        <dbReference type="SAM" id="Coils"/>
    </source>
</evidence>
<feature type="repeat" description="WD" evidence="3">
    <location>
        <begin position="1262"/>
        <end position="1303"/>
    </location>
</feature>
<sequence length="1628" mass="177021">MHIKWLHRDHTPPPAPDATMPPQPSSTLDSFFPTSSTSLPGPMHPSAHSPSNSTAYPSMWTYPDGHALTTSPPAVSPPGSSVSLGASPPAGGKSLDSTSTPFAIFLAGASVSALVPSMLSSSTLSLSPFGSPSTESETHSGVSRTPAVQAEIRQRRAIYEAERLFSTSQRPNTDLISDVLDTIDSADETLGTLADVLSGIDALNNVVSTIEDMPYLKMAAAVLRAVTKPILLQAERDEAVRQLLEELKQEDRVATFSDLFVEMKATCNLAFNPYAQQVSDAEKLLFEQEKQILEKLSQQYVHCAFFIQDQYSTKSFWLRAGKNILRGHALSDKADAYKAKFAELRSKLDEIRKEARHTRQAAVYINLCNGIDQLAHTVDTVKELELRAQMRYCNDSGYSSHKLCLSGTRVDTIEKVCNWINSPREDTRVLFLVGVAGSGKSFIAHTVGRRFRELDRLGSFFAFDVLKPHALVDVVSTVARNLADWNTAYARGLYQILEKRRTLFDTQDVANAWRDLIVDISAQVTFDGPVLLVFDALDEFSKEPNGRADLVALLTEFVTALPGNFRIIVTSRPEHDISACHSKPTVSWLDLADAKAEATSDIRSYVRRTLREGDDEASDEQCDTLAVAADGLFVWAATACRFVLDQSAALTVGERFDEHFPSIHDTDAGPSRDLRSLYVAVLKAKIGVTLTAAMKFRPVMARVLCAAEPVSIDAMTSLCHSGSSVDFARILRVLGAVLDGVSDSSTPVRPMHKSFRDFLRDPIRAQSWHISDQDLSDAQLLMCAGTFRVMKEHLRFNMCGLETSYKSNAEVSDLPARVAQLDPALVYSSCYWGLHLTRTSAGSPPPDAVELVRHLLREKFIFWLELLSVASRVGHGMPNLRALLHLESFKADAFVEDASLFIRHTFTIISRSAPHVYLSALPLVPSTSLIRRHYLPRFTSLPTTQGSTIGSWPVLEQTLYVSADWVLCTASSPDQEFIAVGQKDMTVRVSRVQDIELDVHYFRGIEAPVWSVAYSKDGIIVAGGENGCLCCWDAVTHAPLGSLISAHEGRVTALVFTPDGRHFISSGVDGSILLWNAPVELAKYIRKPDSDIGIPATYAPVHEPLRTTSEGDESDPVLCLGWTPDGRLLSGSIYGSLEIWNVETKACQRITIVRSSSSESVPSSPSSSSGSLPSSPSPCDVPLPLSPSSSSDSLASSPSSNSDSETSFVLPSTVPLPILSLSGSPTANHVALGFAPETLGLPFAPTIGIWDVDTCEQIGTSLHGHSTDVTSLSWSSDGKQLVSTSNDMSVRFWDVETCTAVGEPLWGHTGGVTGAVISLDGSRIVSGACDCTLRVWTVAQIKNSIASSYGGVETVLYSCDGRFIRATSYGREWPQYFDVQTRREIEEPVDVDWLVPSNIYEDDQTGGSLKATISSNETVHIVDNETGQVHGEPLSDRGNKFTYVVFSHDGQRLLTLSWDAVVRVWDFGTRDLLYSGQSYPKQSPAPNFGAYALAMSAALSPDGRFVAIGGYDSRVRVVALTNTLDDADGGTTAQQQSILNFQVPGSGQNPRELIYNSETGAIHDTATGFSVLYPIGRRGSWGTSIYVKGMGELPLGLDAATIDFSNTYHGADWAKIYPTDIGTATASA</sequence>
<feature type="region of interest" description="Disordered" evidence="5">
    <location>
        <begin position="125"/>
        <end position="147"/>
    </location>
</feature>
<organism evidence="7 8">
    <name type="scientific">Exidia glandulosa HHB12029</name>
    <dbReference type="NCBI Taxonomy" id="1314781"/>
    <lineage>
        <taxon>Eukaryota</taxon>
        <taxon>Fungi</taxon>
        <taxon>Dikarya</taxon>
        <taxon>Basidiomycota</taxon>
        <taxon>Agaricomycotina</taxon>
        <taxon>Agaricomycetes</taxon>
        <taxon>Auriculariales</taxon>
        <taxon>Exidiaceae</taxon>
        <taxon>Exidia</taxon>
    </lineage>
</organism>
<dbReference type="InterPro" id="IPR019775">
    <property type="entry name" value="WD40_repeat_CS"/>
</dbReference>
<protein>
    <recommendedName>
        <fullName evidence="6">NACHT domain-containing protein</fullName>
    </recommendedName>
</protein>
<feature type="compositionally biased region" description="Pro residues" evidence="5">
    <location>
        <begin position="12"/>
        <end position="24"/>
    </location>
</feature>
<dbReference type="SUPFAM" id="SSF52540">
    <property type="entry name" value="P-loop containing nucleoside triphosphate hydrolases"/>
    <property type="match status" value="1"/>
</dbReference>
<dbReference type="PROSITE" id="PS00678">
    <property type="entry name" value="WD_REPEATS_1"/>
    <property type="match status" value="1"/>
</dbReference>
<dbReference type="PANTHER" id="PTHR19879:SF9">
    <property type="entry name" value="TRANSCRIPTION INITIATION FACTOR TFIID SUBUNIT 5"/>
    <property type="match status" value="1"/>
</dbReference>
<dbReference type="InterPro" id="IPR056884">
    <property type="entry name" value="NPHP3-like_N"/>
</dbReference>
<feature type="region of interest" description="Disordered" evidence="5">
    <location>
        <begin position="1157"/>
        <end position="1208"/>
    </location>
</feature>
<reference evidence="7 8" key="1">
    <citation type="journal article" date="2016" name="Mol. Biol. Evol.">
        <title>Comparative Genomics of Early-Diverging Mushroom-Forming Fungi Provides Insights into the Origins of Lignocellulose Decay Capabilities.</title>
        <authorList>
            <person name="Nagy L.G."/>
            <person name="Riley R."/>
            <person name="Tritt A."/>
            <person name="Adam C."/>
            <person name="Daum C."/>
            <person name="Floudas D."/>
            <person name="Sun H."/>
            <person name="Yadav J.S."/>
            <person name="Pangilinan J."/>
            <person name="Larsson K.H."/>
            <person name="Matsuura K."/>
            <person name="Barry K."/>
            <person name="Labutti K."/>
            <person name="Kuo R."/>
            <person name="Ohm R.A."/>
            <person name="Bhattacharya S.S."/>
            <person name="Shirouzu T."/>
            <person name="Yoshinaga Y."/>
            <person name="Martin F.M."/>
            <person name="Grigoriev I.V."/>
            <person name="Hibbett D.S."/>
        </authorList>
    </citation>
    <scope>NUCLEOTIDE SEQUENCE [LARGE SCALE GENOMIC DNA]</scope>
    <source>
        <strain evidence="7 8">HHB12029</strain>
    </source>
</reference>
<dbReference type="OrthoDB" id="3267051at2759"/>
<feature type="repeat" description="WD" evidence="3">
    <location>
        <begin position="1044"/>
        <end position="1076"/>
    </location>
</feature>
<keyword evidence="4" id="KW-0175">Coiled coil</keyword>
<dbReference type="Gene3D" id="2.130.10.10">
    <property type="entry name" value="YVTN repeat-like/Quinoprotein amine dehydrogenase"/>
    <property type="match status" value="4"/>
</dbReference>
<keyword evidence="8" id="KW-1185">Reference proteome</keyword>
<feature type="region of interest" description="Disordered" evidence="5">
    <location>
        <begin position="1"/>
        <end position="52"/>
    </location>
</feature>
<dbReference type="InterPro" id="IPR036322">
    <property type="entry name" value="WD40_repeat_dom_sf"/>
</dbReference>
<keyword evidence="1 3" id="KW-0853">WD repeat</keyword>
<dbReference type="Proteomes" id="UP000077266">
    <property type="component" value="Unassembled WGS sequence"/>
</dbReference>
<feature type="coiled-coil region" evidence="4">
    <location>
        <begin position="334"/>
        <end position="361"/>
    </location>
</feature>
<dbReference type="InterPro" id="IPR015943">
    <property type="entry name" value="WD40/YVTN_repeat-like_dom_sf"/>
</dbReference>
<keyword evidence="2" id="KW-0677">Repeat</keyword>
<dbReference type="InParanoid" id="A0A165NDC1"/>
<gene>
    <name evidence="7" type="ORF">EXIGLDRAFT_745601</name>
</gene>
<feature type="compositionally biased region" description="Pro residues" evidence="5">
    <location>
        <begin position="1175"/>
        <end position="1185"/>
    </location>
</feature>
<evidence type="ECO:0000256" key="3">
    <source>
        <dbReference type="PROSITE-ProRule" id="PRU00221"/>
    </source>
</evidence>
<accession>A0A165NDC1</accession>
<dbReference type="Pfam" id="PF00400">
    <property type="entry name" value="WD40"/>
    <property type="match status" value="7"/>
</dbReference>
<dbReference type="Gene3D" id="3.40.50.300">
    <property type="entry name" value="P-loop containing nucleotide triphosphate hydrolases"/>
    <property type="match status" value="1"/>
</dbReference>
<dbReference type="SMART" id="SM00320">
    <property type="entry name" value="WD40"/>
    <property type="match status" value="8"/>
</dbReference>
<dbReference type="InterPro" id="IPR027417">
    <property type="entry name" value="P-loop_NTPase"/>
</dbReference>
<dbReference type="InterPro" id="IPR001680">
    <property type="entry name" value="WD40_rpt"/>
</dbReference>
<evidence type="ECO:0000313" key="7">
    <source>
        <dbReference type="EMBL" id="KZW00584.1"/>
    </source>
</evidence>
<evidence type="ECO:0000259" key="6">
    <source>
        <dbReference type="PROSITE" id="PS50837"/>
    </source>
</evidence>
<dbReference type="PANTHER" id="PTHR19879">
    <property type="entry name" value="TRANSCRIPTION INITIATION FACTOR TFIID"/>
    <property type="match status" value="1"/>
</dbReference>
<dbReference type="PROSITE" id="PS50082">
    <property type="entry name" value="WD_REPEATS_2"/>
    <property type="match status" value="4"/>
</dbReference>
<feature type="compositionally biased region" description="Low complexity" evidence="5">
    <location>
        <begin position="1186"/>
        <end position="1204"/>
    </location>
</feature>
<dbReference type="PROSITE" id="PS50837">
    <property type="entry name" value="NACHT"/>
    <property type="match status" value="1"/>
</dbReference>
<feature type="repeat" description="WD" evidence="3">
    <location>
        <begin position="1305"/>
        <end position="1338"/>
    </location>
</feature>
<dbReference type="PROSITE" id="PS50294">
    <property type="entry name" value="WD_REPEATS_REGION"/>
    <property type="match status" value="3"/>
</dbReference>
<dbReference type="InterPro" id="IPR007111">
    <property type="entry name" value="NACHT_NTPase"/>
</dbReference>
<evidence type="ECO:0000313" key="8">
    <source>
        <dbReference type="Proteomes" id="UP000077266"/>
    </source>
</evidence>
<feature type="compositionally biased region" description="Low complexity" evidence="5">
    <location>
        <begin position="1157"/>
        <end position="1174"/>
    </location>
</feature>
<feature type="repeat" description="WD" evidence="3">
    <location>
        <begin position="1434"/>
        <end position="1475"/>
    </location>
</feature>
<feature type="compositionally biased region" description="Polar residues" evidence="5">
    <location>
        <begin position="25"/>
        <end position="39"/>
    </location>
</feature>
<evidence type="ECO:0000256" key="5">
    <source>
        <dbReference type="SAM" id="MobiDB-lite"/>
    </source>
</evidence>
<dbReference type="SUPFAM" id="SSF50978">
    <property type="entry name" value="WD40 repeat-like"/>
    <property type="match status" value="1"/>
</dbReference>
<dbReference type="SUPFAM" id="SSF82171">
    <property type="entry name" value="DPP6 N-terminal domain-like"/>
    <property type="match status" value="1"/>
</dbReference>
<proteinExistence type="predicted"/>
<name>A0A165NDC1_EXIGL</name>
<feature type="domain" description="NACHT" evidence="6">
    <location>
        <begin position="428"/>
        <end position="573"/>
    </location>
</feature>
<feature type="compositionally biased region" description="Basic and acidic residues" evidence="5">
    <location>
        <begin position="1"/>
        <end position="11"/>
    </location>
</feature>